<dbReference type="Gene3D" id="3.40.47.10">
    <property type="match status" value="2"/>
</dbReference>
<evidence type="ECO:0000259" key="3">
    <source>
        <dbReference type="Pfam" id="PF08541"/>
    </source>
</evidence>
<dbReference type="GO" id="GO:0016747">
    <property type="term" value="F:acyltransferase activity, transferring groups other than amino-acyl groups"/>
    <property type="evidence" value="ECO:0007669"/>
    <property type="project" value="UniProtKB-ARBA"/>
</dbReference>
<dbReference type="Pfam" id="PF08541">
    <property type="entry name" value="ACP_syn_III_C"/>
    <property type="match status" value="1"/>
</dbReference>
<sequence>MRCDQLYVAGLGTWLPPAEPVAEAVARGDVDEAAARRSGMRSVTVCQDDAPAPAEMAVRAAGLALRRAGTDGSDVRMLLHASLYDQGNALWGTASYVQRRSVRAGCPALEVRQVSNGGMAALLLASAVLAQGGGEVLLTTADRFCPPGFDRWRSDPGTVYADGGTAMLLSAGGGFARVRSLAVVSDPELEGMHREGDPFGEARTAPAGVLDLEAHKKRYVARAGMSFSVARVTAGQRDAVKEALADAGVKAADISRWVLPHFGRRRLETNCLRPLGIGADRTTWEFSSRVGHLGAGDQTAGLEHLVRSGALGQGGLCVLMGVGAGFTWSCAVVEILRVPGWTA</sequence>
<evidence type="ECO:0000256" key="1">
    <source>
        <dbReference type="ARBA" id="ARBA00022679"/>
    </source>
</evidence>
<keyword evidence="2" id="KW-0012">Acyltransferase</keyword>
<dbReference type="PANTHER" id="PTHR34069:SF2">
    <property type="entry name" value="BETA-KETOACYL-[ACYL-CARRIER-PROTEIN] SYNTHASE III"/>
    <property type="match status" value="1"/>
</dbReference>
<name>A0A5B9BP91_9ACTN</name>
<dbReference type="EMBL" id="MK424349">
    <property type="protein sequence ID" value="QED90626.1"/>
    <property type="molecule type" value="Genomic_DNA"/>
</dbReference>
<dbReference type="InterPro" id="IPR016039">
    <property type="entry name" value="Thiolase-like"/>
</dbReference>
<accession>A0A5B9BP91</accession>
<keyword evidence="1" id="KW-0808">Transferase</keyword>
<dbReference type="SUPFAM" id="SSF53901">
    <property type="entry name" value="Thiolase-like"/>
    <property type="match status" value="1"/>
</dbReference>
<evidence type="ECO:0000256" key="2">
    <source>
        <dbReference type="ARBA" id="ARBA00023315"/>
    </source>
</evidence>
<protein>
    <submittedName>
        <fullName evidence="4">3-oxoacyl-ACP synthase III</fullName>
    </submittedName>
</protein>
<proteinExistence type="predicted"/>
<reference evidence="4" key="1">
    <citation type="submission" date="2019-01" db="EMBL/GenBank/DDBJ databases">
        <title>Discovery of the Streptoketides by Direct Cloning and Rapid Heterologous Expression of a Cryptic PKS II Gene Cluster from Streptomyces sp. Tue6314.</title>
        <authorList>
            <person name="Qian Z."/>
            <person name="D'Agostino P.M."/>
            <person name="Bruhn T."/>
            <person name="Haslbeck M."/>
            <person name="Gulder T.A.M."/>
        </authorList>
    </citation>
    <scope>NUCLEOTIDE SEQUENCE</scope>
    <source>
        <strain evidence="4">Tue6314</strain>
    </source>
</reference>
<evidence type="ECO:0000313" key="4">
    <source>
        <dbReference type="EMBL" id="QED90626.1"/>
    </source>
</evidence>
<dbReference type="CDD" id="cd00827">
    <property type="entry name" value="init_cond_enzymes"/>
    <property type="match status" value="1"/>
</dbReference>
<dbReference type="InterPro" id="IPR013747">
    <property type="entry name" value="ACP_syn_III_C"/>
</dbReference>
<dbReference type="GO" id="GO:0044550">
    <property type="term" value="P:secondary metabolite biosynthetic process"/>
    <property type="evidence" value="ECO:0007669"/>
    <property type="project" value="TreeGrafter"/>
</dbReference>
<dbReference type="PANTHER" id="PTHR34069">
    <property type="entry name" value="3-OXOACYL-[ACYL-CARRIER-PROTEIN] SYNTHASE 3"/>
    <property type="match status" value="1"/>
</dbReference>
<dbReference type="AlphaFoldDB" id="A0A5B9BP91"/>
<organism evidence="4">
    <name type="scientific">Streptomyces sp. Tue6314</name>
    <dbReference type="NCBI Taxonomy" id="2602572"/>
    <lineage>
        <taxon>Bacteria</taxon>
        <taxon>Bacillati</taxon>
        <taxon>Actinomycetota</taxon>
        <taxon>Actinomycetes</taxon>
        <taxon>Kitasatosporales</taxon>
        <taxon>Streptomycetaceae</taxon>
        <taxon>Streptomyces</taxon>
    </lineage>
</organism>
<feature type="domain" description="Beta-ketoacyl-[acyl-carrier-protein] synthase III C-terminal" evidence="3">
    <location>
        <begin position="244"/>
        <end position="335"/>
    </location>
</feature>